<protein>
    <recommendedName>
        <fullName evidence="4">Tripartite tricarboxylate transporter substrate binding protein</fullName>
    </recommendedName>
</protein>
<reference evidence="2 3" key="1">
    <citation type="submission" date="2017-04" db="EMBL/GenBank/DDBJ databases">
        <title>Unexpected and diverse lifestyles within the genus Limnohabitans.</title>
        <authorList>
            <person name="Kasalicky V."/>
            <person name="Mehrshad M."/>
            <person name="Andrei S.-A."/>
            <person name="Salcher M."/>
            <person name="Kratochvilova H."/>
            <person name="Simek K."/>
            <person name="Ghai R."/>
        </authorList>
    </citation>
    <scope>NUCLEOTIDE SEQUENCE [LARGE SCALE GENOMIC DNA]</scope>
    <source>
        <strain evidence="2 3">MWH-C5</strain>
    </source>
</reference>
<feature type="signal peptide" evidence="1">
    <location>
        <begin position="1"/>
        <end position="28"/>
    </location>
</feature>
<organism evidence="2 3">
    <name type="scientific">Limnohabitans curvus</name>
    <dbReference type="NCBI Taxonomy" id="323423"/>
    <lineage>
        <taxon>Bacteria</taxon>
        <taxon>Pseudomonadati</taxon>
        <taxon>Pseudomonadota</taxon>
        <taxon>Betaproteobacteria</taxon>
        <taxon>Burkholderiales</taxon>
        <taxon>Comamonadaceae</taxon>
        <taxon>Limnohabitans</taxon>
    </lineage>
</organism>
<dbReference type="EMBL" id="NESP01000001">
    <property type="protein sequence ID" value="PUE59880.1"/>
    <property type="molecule type" value="Genomic_DNA"/>
</dbReference>
<dbReference type="AlphaFoldDB" id="A0A315EPP2"/>
<evidence type="ECO:0000256" key="1">
    <source>
        <dbReference type="SAM" id="SignalP"/>
    </source>
</evidence>
<dbReference type="Gene3D" id="3.40.190.150">
    <property type="entry name" value="Bordetella uptake gene, domain 1"/>
    <property type="match status" value="1"/>
</dbReference>
<evidence type="ECO:0008006" key="4">
    <source>
        <dbReference type="Google" id="ProtNLM"/>
    </source>
</evidence>
<proteinExistence type="predicted"/>
<keyword evidence="1" id="KW-0732">Signal</keyword>
<name>A0A315EPP2_9BURK</name>
<accession>A0A315EPP2</accession>
<keyword evidence="3" id="KW-1185">Reference proteome</keyword>
<comment type="caution">
    <text evidence="2">The sequence shown here is derived from an EMBL/GenBank/DDBJ whole genome shotgun (WGS) entry which is preliminary data.</text>
</comment>
<sequence length="74" mass="7770">MKWFSSPSPQGLGIVLLAGILLMSNALAQGPAVSAAFPSKPVRIVVPYPPGGFNDTLGRLAANQLSKLWKQPVV</sequence>
<feature type="chain" id="PRO_5016317860" description="Tripartite tricarboxylate transporter substrate binding protein" evidence="1">
    <location>
        <begin position="29"/>
        <end position="74"/>
    </location>
</feature>
<dbReference type="Proteomes" id="UP000251341">
    <property type="component" value="Unassembled WGS sequence"/>
</dbReference>
<evidence type="ECO:0000313" key="3">
    <source>
        <dbReference type="Proteomes" id="UP000251341"/>
    </source>
</evidence>
<evidence type="ECO:0000313" key="2">
    <source>
        <dbReference type="EMBL" id="PUE59880.1"/>
    </source>
</evidence>
<dbReference type="InterPro" id="IPR042100">
    <property type="entry name" value="Bug_dom1"/>
</dbReference>
<gene>
    <name evidence="2" type="ORF">B9Z44_10020</name>
</gene>